<name>A0A136Q4C9_9FIRM</name>
<dbReference type="AlphaFoldDB" id="A0A136Q4C9"/>
<reference evidence="1 2" key="1">
    <citation type="submission" date="2016-02" db="EMBL/GenBank/DDBJ databases">
        <authorList>
            <person name="Wen L."/>
            <person name="He K."/>
            <person name="Yang H."/>
        </authorList>
    </citation>
    <scope>NUCLEOTIDE SEQUENCE [LARGE SCALE GENOMIC DNA]</scope>
    <source>
        <strain evidence="1 2">DSM 22607</strain>
    </source>
</reference>
<comment type="caution">
    <text evidence="1">The sequence shown here is derived from an EMBL/GenBank/DDBJ whole genome shotgun (WGS) entry which is preliminary data.</text>
</comment>
<dbReference type="STRING" id="626937.HMPREF3293_01747"/>
<organism evidence="1 2">
    <name type="scientific">Christensenella minuta</name>
    <dbReference type="NCBI Taxonomy" id="626937"/>
    <lineage>
        <taxon>Bacteria</taxon>
        <taxon>Bacillati</taxon>
        <taxon>Bacillota</taxon>
        <taxon>Clostridia</taxon>
        <taxon>Christensenellales</taxon>
        <taxon>Christensenellaceae</taxon>
        <taxon>Christensenella</taxon>
    </lineage>
</organism>
<sequence length="115" mass="12983">MTRHRAPLSAAVSGLSPGTAFLFLAAARRFCYDNGAKQLRVPRILSVFSRFMRRFQIPSRSAKEADMTVCMEDLSGNRNPRPACSRRFPHAPFSPPQTSVRRLTVPCPARTHVYY</sequence>
<protein>
    <submittedName>
        <fullName evidence="1">Uncharacterized protein</fullName>
    </submittedName>
</protein>
<gene>
    <name evidence="1" type="ORF">HMPREF3293_01747</name>
</gene>
<accession>A0A136Q4C9</accession>
<dbReference type="EMBL" id="LSZW01000061">
    <property type="protein sequence ID" value="KXK65533.1"/>
    <property type="molecule type" value="Genomic_DNA"/>
</dbReference>
<evidence type="ECO:0000313" key="1">
    <source>
        <dbReference type="EMBL" id="KXK65533.1"/>
    </source>
</evidence>
<dbReference type="Proteomes" id="UP000070366">
    <property type="component" value="Unassembled WGS sequence"/>
</dbReference>
<keyword evidence="2" id="KW-1185">Reference proteome</keyword>
<proteinExistence type="predicted"/>
<evidence type="ECO:0000313" key="2">
    <source>
        <dbReference type="Proteomes" id="UP000070366"/>
    </source>
</evidence>